<dbReference type="Gene3D" id="3.90.79.10">
    <property type="entry name" value="Nucleoside Triphosphate Pyrophosphohydrolase"/>
    <property type="match status" value="3"/>
</dbReference>
<sequence>MTSSDAVSSLGTVPESGSGCASEPVDADLAAYLRQHPAPVIAVDALVRDEEGRMLVVEPTYKDGWDIVGGLVEDEELLVALGREAKEEIGLDLRMGRLLAVDNVPKEVFGRSLVAFIYAARTAHPVPARDLVLQHDEIRAAEFVPDEVALTRFPEGLRRRVAAAIEAERGAHTAHLRDGRPVPAGRRDHYALLPSPMVAAAALVTDGQGRVLVLEHSYDHGDGNRFWLPGGMVAADESAAQGAAREIGEEVGLGDVPVGRLLAVDSTPAEVHGRALASYVFAVGPLTDDQVAGIRCGDGEVVATHWLSPDEAAQRLSPRGRQRLSAALQALASGGIAHLDHAVPCAGSPVGVGPARRAELEAAGAVGAAEHLAMRPKAVVGTVVLFTDTAGRVLLVEPAYRTDGRWILPGGGVDSDAGESPRGAARREVREELGLDRAPGALLATDWVRRHPCSPEVSHVYDGGVLTESDLAAVRLPAHELSAWRLSAPDELDAWLPARMASRVRAALAAREAGSGTVELEDGRPVPQ</sequence>
<feature type="domain" description="Nudix hydrolase" evidence="4">
    <location>
        <begin position="38"/>
        <end position="166"/>
    </location>
</feature>
<dbReference type="PANTHER" id="PTHR43046">
    <property type="entry name" value="GDP-MANNOSE MANNOSYL HYDROLASE"/>
    <property type="match status" value="1"/>
</dbReference>
<protein>
    <submittedName>
        <fullName evidence="5">NUDIX domain-containing protein</fullName>
    </submittedName>
</protein>
<dbReference type="Proteomes" id="UP001596083">
    <property type="component" value="Unassembled WGS sequence"/>
</dbReference>
<dbReference type="SUPFAM" id="SSF55811">
    <property type="entry name" value="Nudix"/>
    <property type="match status" value="3"/>
</dbReference>
<evidence type="ECO:0000313" key="6">
    <source>
        <dbReference type="Proteomes" id="UP001596083"/>
    </source>
</evidence>
<reference evidence="6" key="1">
    <citation type="journal article" date="2019" name="Int. J. Syst. Evol. Microbiol.">
        <title>The Global Catalogue of Microorganisms (GCM) 10K type strain sequencing project: providing services to taxonomists for standard genome sequencing and annotation.</title>
        <authorList>
            <consortium name="The Broad Institute Genomics Platform"/>
            <consortium name="The Broad Institute Genome Sequencing Center for Infectious Disease"/>
            <person name="Wu L."/>
            <person name="Ma J."/>
        </authorList>
    </citation>
    <scope>NUCLEOTIDE SEQUENCE [LARGE SCALE GENOMIC DNA]</scope>
    <source>
        <strain evidence="6">CGMCC 4.7304</strain>
    </source>
</reference>
<dbReference type="PROSITE" id="PS51462">
    <property type="entry name" value="NUDIX"/>
    <property type="match status" value="3"/>
</dbReference>
<keyword evidence="2" id="KW-0378">Hydrolase</keyword>
<dbReference type="Pfam" id="PF00293">
    <property type="entry name" value="NUDIX"/>
    <property type="match status" value="3"/>
</dbReference>
<feature type="region of interest" description="Disordered" evidence="3">
    <location>
        <begin position="1"/>
        <end position="21"/>
    </location>
</feature>
<accession>A0ABW0Z0I3</accession>
<evidence type="ECO:0000256" key="1">
    <source>
        <dbReference type="ARBA" id="ARBA00001946"/>
    </source>
</evidence>
<dbReference type="InterPro" id="IPR015797">
    <property type="entry name" value="NUDIX_hydrolase-like_dom_sf"/>
</dbReference>
<feature type="domain" description="Nudix hydrolase" evidence="4">
    <location>
        <begin position="376"/>
        <end position="511"/>
    </location>
</feature>
<evidence type="ECO:0000313" key="5">
    <source>
        <dbReference type="EMBL" id="MFC5720558.1"/>
    </source>
</evidence>
<dbReference type="PROSITE" id="PS00893">
    <property type="entry name" value="NUDIX_BOX"/>
    <property type="match status" value="2"/>
</dbReference>
<evidence type="ECO:0000259" key="4">
    <source>
        <dbReference type="PROSITE" id="PS51462"/>
    </source>
</evidence>
<dbReference type="EMBL" id="JBHSPB010000005">
    <property type="protein sequence ID" value="MFC5720558.1"/>
    <property type="molecule type" value="Genomic_DNA"/>
</dbReference>
<dbReference type="InterPro" id="IPR020084">
    <property type="entry name" value="NUDIX_hydrolase_CS"/>
</dbReference>
<evidence type="ECO:0000256" key="2">
    <source>
        <dbReference type="ARBA" id="ARBA00022801"/>
    </source>
</evidence>
<feature type="domain" description="Nudix hydrolase" evidence="4">
    <location>
        <begin position="194"/>
        <end position="329"/>
    </location>
</feature>
<dbReference type="PANTHER" id="PTHR43046:SF14">
    <property type="entry name" value="MUTT_NUDIX FAMILY PROTEIN"/>
    <property type="match status" value="1"/>
</dbReference>
<comment type="caution">
    <text evidence="5">The sequence shown here is derived from an EMBL/GenBank/DDBJ whole genome shotgun (WGS) entry which is preliminary data.</text>
</comment>
<name>A0ABW0Z0I3_9ACTN</name>
<comment type="cofactor">
    <cofactor evidence="1">
        <name>Mg(2+)</name>
        <dbReference type="ChEBI" id="CHEBI:18420"/>
    </cofactor>
</comment>
<dbReference type="CDD" id="cd18876">
    <property type="entry name" value="NUDIX_Hydrolase"/>
    <property type="match status" value="2"/>
</dbReference>
<proteinExistence type="predicted"/>
<evidence type="ECO:0000256" key="3">
    <source>
        <dbReference type="SAM" id="MobiDB-lite"/>
    </source>
</evidence>
<feature type="compositionally biased region" description="Polar residues" evidence="3">
    <location>
        <begin position="1"/>
        <end position="11"/>
    </location>
</feature>
<organism evidence="5 6">
    <name type="scientific">Streptomyces gamaensis</name>
    <dbReference type="NCBI Taxonomy" id="1763542"/>
    <lineage>
        <taxon>Bacteria</taxon>
        <taxon>Bacillati</taxon>
        <taxon>Actinomycetota</taxon>
        <taxon>Actinomycetes</taxon>
        <taxon>Kitasatosporales</taxon>
        <taxon>Streptomycetaceae</taxon>
        <taxon>Streptomyces</taxon>
    </lineage>
</organism>
<dbReference type="InterPro" id="IPR000086">
    <property type="entry name" value="NUDIX_hydrolase_dom"/>
</dbReference>
<dbReference type="RefSeq" id="WP_390315708.1">
    <property type="nucleotide sequence ID" value="NZ_JBHSPB010000005.1"/>
</dbReference>
<gene>
    <name evidence="5" type="ORF">ACFP1Z_10335</name>
</gene>
<keyword evidence="6" id="KW-1185">Reference proteome</keyword>